<dbReference type="GO" id="GO:0005267">
    <property type="term" value="F:potassium channel activity"/>
    <property type="evidence" value="ECO:0007669"/>
    <property type="project" value="UniProtKB-KW"/>
</dbReference>
<feature type="domain" description="EF-hand" evidence="15">
    <location>
        <begin position="126"/>
        <end position="161"/>
    </location>
</feature>
<keyword evidence="17" id="KW-1185">Reference proteome</keyword>
<keyword evidence="11" id="KW-0406">Ion transport</keyword>
<dbReference type="InterPro" id="IPR018247">
    <property type="entry name" value="EF_Hand_1_Ca_BS"/>
</dbReference>
<dbReference type="SUPFAM" id="SSF47473">
    <property type="entry name" value="EF-hand"/>
    <property type="match status" value="1"/>
</dbReference>
<evidence type="ECO:0000256" key="10">
    <source>
        <dbReference type="ARBA" id="ARBA00022882"/>
    </source>
</evidence>
<dbReference type="EMBL" id="JAHDVG010000474">
    <property type="protein sequence ID" value="KAH1177462.1"/>
    <property type="molecule type" value="Genomic_DNA"/>
</dbReference>
<sequence length="622" mass="69704">MFEDRDETKETDGSLLGDPGHTPPEKKGHMKWQKPRLTRKALLNCCLVKRILSRAAPQGSDTSDSDLELSSVRHQPEGLEQLQELTKFTKKELQSLYRGFKNECPSGLVDEDTFKLIYAQFFPQGDASMYAHFLFNAFDVDRNGAICFEDFVVGLSILLRGTVHEKLNWAFNLYDINKDGYITKEEMLAIMKSIYDMMGRYTYPIVRDDAPIEHVEKFFQKMDRNRDGVVTIEEFLETCQKDENIMSSMQLFENAKAVMTSQPGDGEWLGFVTASVSDHKRCRQGSSHPRGAGQDLMPVFVLRALPVSLRLSWRLPGCTSWGGTESRGVSHLAGAMRLVQFQTGSDGPRIGLEEKDGGNVIDLNAFDPSLPRRMREFLEIGDAALAVARRAQESGQHILPRAQVTLLAPIPNPGKVICVGMNYADHCREQNMKIPEEPIIFSKFPSSVTGPYDEIIHPAESQEVDWEVELAFVIGKKGTHIKESAAMDHIVGFMVAHDVTARDWQMKRNGKQWILGKSFDTFCPLGPAIVTKDCVPDPHKLGIRCKVNGELVQDSNTSQMIFKTQALVAWVSQFITLYPGDVFLTGTPPGTGVFRKPPVFLKRGDVVQCEIDQLGALRNKVV</sequence>
<dbReference type="FunFam" id="1.10.238.10:FF:000043">
    <property type="entry name" value="Kv channel-interacting protein 1 isoform 2"/>
    <property type="match status" value="1"/>
</dbReference>
<proteinExistence type="inferred from homology"/>
<evidence type="ECO:0000313" key="16">
    <source>
        <dbReference type="EMBL" id="KAH1177462.1"/>
    </source>
</evidence>
<comment type="similarity">
    <text evidence="3">Belongs to the FAH family.</text>
</comment>
<dbReference type="GO" id="GO:0006107">
    <property type="term" value="P:oxaloacetate metabolic process"/>
    <property type="evidence" value="ECO:0007669"/>
    <property type="project" value="UniProtKB-ARBA"/>
</dbReference>
<keyword evidence="8" id="KW-0633">Potassium transport</keyword>
<dbReference type="PANTHER" id="PTHR42796:SF4">
    <property type="entry name" value="FUMARYLACETOACETATE HYDROLASE DOMAIN-CONTAINING PROTEIN 2A"/>
    <property type="match status" value="1"/>
</dbReference>
<dbReference type="PRINTS" id="PR00450">
    <property type="entry name" value="RECOVERIN"/>
</dbReference>
<gene>
    <name evidence="16" type="ORF">KIL84_011164</name>
</gene>
<evidence type="ECO:0000256" key="14">
    <source>
        <dbReference type="SAM" id="MobiDB-lite"/>
    </source>
</evidence>
<feature type="domain" description="EF-hand" evidence="15">
    <location>
        <begin position="210"/>
        <end position="245"/>
    </location>
</feature>
<feature type="compositionally biased region" description="Basic and acidic residues" evidence="14">
    <location>
        <begin position="1"/>
        <end position="12"/>
    </location>
</feature>
<dbReference type="GO" id="GO:0050163">
    <property type="term" value="F:oxaloacetate tautomerase activity"/>
    <property type="evidence" value="ECO:0007669"/>
    <property type="project" value="UniProtKB-ARBA"/>
</dbReference>
<keyword evidence="5" id="KW-1003">Cell membrane</keyword>
<evidence type="ECO:0000256" key="8">
    <source>
        <dbReference type="ARBA" id="ARBA00022826"/>
    </source>
</evidence>
<dbReference type="Proteomes" id="UP000827986">
    <property type="component" value="Unassembled WGS sequence"/>
</dbReference>
<dbReference type="GO" id="GO:0005509">
    <property type="term" value="F:calcium ion binding"/>
    <property type="evidence" value="ECO:0007669"/>
    <property type="project" value="InterPro"/>
</dbReference>
<keyword evidence="7" id="KW-0677">Repeat</keyword>
<dbReference type="Pfam" id="PF13499">
    <property type="entry name" value="EF-hand_7"/>
    <property type="match status" value="1"/>
</dbReference>
<accession>A0A9D4AV42</accession>
<feature type="region of interest" description="Disordered" evidence="14">
    <location>
        <begin position="1"/>
        <end position="33"/>
    </location>
</feature>
<keyword evidence="13" id="KW-0407">Ion channel</keyword>
<dbReference type="GO" id="GO:0005886">
    <property type="term" value="C:plasma membrane"/>
    <property type="evidence" value="ECO:0007669"/>
    <property type="project" value="UniProtKB-SubCell"/>
</dbReference>
<dbReference type="InterPro" id="IPR036663">
    <property type="entry name" value="Fumarylacetoacetase_C_sf"/>
</dbReference>
<keyword evidence="9" id="KW-0106">Calcium</keyword>
<evidence type="ECO:0000256" key="13">
    <source>
        <dbReference type="ARBA" id="ARBA00023303"/>
    </source>
</evidence>
<dbReference type="Gene3D" id="3.90.850.10">
    <property type="entry name" value="Fumarylacetoacetase-like, C-terminal domain"/>
    <property type="match status" value="1"/>
</dbReference>
<comment type="caution">
    <text evidence="16">The sequence shown here is derived from an EMBL/GenBank/DDBJ whole genome shotgun (WGS) entry which is preliminary data.</text>
</comment>
<dbReference type="PROSITE" id="PS50222">
    <property type="entry name" value="EF_HAND_2"/>
    <property type="match status" value="3"/>
</dbReference>
<reference evidence="16" key="1">
    <citation type="submission" date="2021-09" db="EMBL/GenBank/DDBJ databases">
        <title>The genome of Mauremys mutica provides insights into the evolution of semi-aquatic lifestyle.</title>
        <authorList>
            <person name="Gong S."/>
            <person name="Gao Y."/>
        </authorList>
    </citation>
    <scope>NUCLEOTIDE SEQUENCE</scope>
    <source>
        <strain evidence="16">MM-2020</strain>
        <tissue evidence="16">Muscle</tissue>
    </source>
</reference>
<dbReference type="Pfam" id="PF01557">
    <property type="entry name" value="FAA_hydrolase"/>
    <property type="match status" value="1"/>
</dbReference>
<keyword evidence="4" id="KW-0813">Transport</keyword>
<keyword evidence="12" id="KW-0472">Membrane</keyword>
<keyword evidence="6" id="KW-0479">Metal-binding</keyword>
<evidence type="ECO:0000256" key="7">
    <source>
        <dbReference type="ARBA" id="ARBA00022737"/>
    </source>
</evidence>
<evidence type="ECO:0000256" key="11">
    <source>
        <dbReference type="ARBA" id="ARBA00023065"/>
    </source>
</evidence>
<evidence type="ECO:0000256" key="4">
    <source>
        <dbReference type="ARBA" id="ARBA00022448"/>
    </source>
</evidence>
<feature type="domain" description="EF-hand" evidence="15">
    <location>
        <begin position="162"/>
        <end position="197"/>
    </location>
</feature>
<evidence type="ECO:0000259" key="15">
    <source>
        <dbReference type="PROSITE" id="PS50222"/>
    </source>
</evidence>
<evidence type="ECO:0000256" key="5">
    <source>
        <dbReference type="ARBA" id="ARBA00022475"/>
    </source>
</evidence>
<keyword evidence="8" id="KW-0630">Potassium</keyword>
<evidence type="ECO:0000256" key="3">
    <source>
        <dbReference type="ARBA" id="ARBA00010211"/>
    </source>
</evidence>
<dbReference type="GO" id="GO:0034702">
    <property type="term" value="C:monoatomic ion channel complex"/>
    <property type="evidence" value="ECO:0007669"/>
    <property type="project" value="UniProtKB-KW"/>
</dbReference>
<dbReference type="Pfam" id="PF13202">
    <property type="entry name" value="EF-hand_5"/>
    <property type="match status" value="1"/>
</dbReference>
<dbReference type="Gene3D" id="1.10.238.10">
    <property type="entry name" value="EF-hand"/>
    <property type="match status" value="1"/>
</dbReference>
<protein>
    <recommendedName>
        <fullName evidence="15">EF-hand domain-containing protein</fullName>
    </recommendedName>
</protein>
<dbReference type="InterPro" id="IPR011234">
    <property type="entry name" value="Fumarylacetoacetase-like_C"/>
</dbReference>
<organism evidence="16 17">
    <name type="scientific">Mauremys mutica</name>
    <name type="common">yellowpond turtle</name>
    <dbReference type="NCBI Taxonomy" id="74926"/>
    <lineage>
        <taxon>Eukaryota</taxon>
        <taxon>Metazoa</taxon>
        <taxon>Chordata</taxon>
        <taxon>Craniata</taxon>
        <taxon>Vertebrata</taxon>
        <taxon>Euteleostomi</taxon>
        <taxon>Archelosauria</taxon>
        <taxon>Testudinata</taxon>
        <taxon>Testudines</taxon>
        <taxon>Cryptodira</taxon>
        <taxon>Durocryptodira</taxon>
        <taxon>Testudinoidea</taxon>
        <taxon>Geoemydidae</taxon>
        <taxon>Geoemydinae</taxon>
        <taxon>Mauremys</taxon>
    </lineage>
</organism>
<evidence type="ECO:0000313" key="17">
    <source>
        <dbReference type="Proteomes" id="UP000827986"/>
    </source>
</evidence>
<evidence type="ECO:0000256" key="9">
    <source>
        <dbReference type="ARBA" id="ARBA00022837"/>
    </source>
</evidence>
<evidence type="ECO:0000256" key="1">
    <source>
        <dbReference type="ARBA" id="ARBA00004236"/>
    </source>
</evidence>
<dbReference type="FunFam" id="3.90.850.10:FF:000002">
    <property type="entry name" value="2-hydroxyhepta-2,4-diene-1,7-dioate isomerase"/>
    <property type="match status" value="1"/>
</dbReference>
<comment type="subcellular location">
    <subcellularLocation>
        <location evidence="1">Cell membrane</location>
    </subcellularLocation>
</comment>
<name>A0A9D4AV42_9SAUR</name>
<keyword evidence="8" id="KW-0631">Potassium channel</keyword>
<dbReference type="InterPro" id="IPR002048">
    <property type="entry name" value="EF_hand_dom"/>
</dbReference>
<dbReference type="PROSITE" id="PS00018">
    <property type="entry name" value="EF_HAND_1"/>
    <property type="match status" value="3"/>
</dbReference>
<dbReference type="PANTHER" id="PTHR42796">
    <property type="entry name" value="FUMARYLACETOACETATE HYDROLASE DOMAIN-CONTAINING PROTEIN 2A-RELATED"/>
    <property type="match status" value="1"/>
</dbReference>
<evidence type="ECO:0000256" key="12">
    <source>
        <dbReference type="ARBA" id="ARBA00023136"/>
    </source>
</evidence>
<dbReference type="AlphaFoldDB" id="A0A9D4AV42"/>
<dbReference type="SMART" id="SM00054">
    <property type="entry name" value="EFh"/>
    <property type="match status" value="3"/>
</dbReference>
<comment type="similarity">
    <text evidence="2">Belongs to the recoverin family.</text>
</comment>
<dbReference type="SUPFAM" id="SSF56529">
    <property type="entry name" value="FAH"/>
    <property type="match status" value="1"/>
</dbReference>
<evidence type="ECO:0000256" key="2">
    <source>
        <dbReference type="ARBA" id="ARBA00006049"/>
    </source>
</evidence>
<dbReference type="InterPro" id="IPR051121">
    <property type="entry name" value="FAH"/>
</dbReference>
<keyword evidence="10" id="KW-0851">Voltage-gated channel</keyword>
<dbReference type="CDD" id="cd00051">
    <property type="entry name" value="EFh"/>
    <property type="match status" value="2"/>
</dbReference>
<evidence type="ECO:0000256" key="6">
    <source>
        <dbReference type="ARBA" id="ARBA00022723"/>
    </source>
</evidence>
<dbReference type="InterPro" id="IPR011992">
    <property type="entry name" value="EF-hand-dom_pair"/>
</dbReference>